<accession>A0A8J7KFW8</accession>
<name>A0A8J7KFW8_9ACTN</name>
<protein>
    <submittedName>
        <fullName evidence="2">Diguanylate cyclase (GGDEF)-like protein</fullName>
    </submittedName>
</protein>
<evidence type="ECO:0000313" key="3">
    <source>
        <dbReference type="Proteomes" id="UP000622552"/>
    </source>
</evidence>
<dbReference type="AlphaFoldDB" id="A0A8J7KFW8"/>
<dbReference type="PROSITE" id="PS50887">
    <property type="entry name" value="GGDEF"/>
    <property type="match status" value="1"/>
</dbReference>
<dbReference type="GO" id="GO:0052621">
    <property type="term" value="F:diguanylate cyclase activity"/>
    <property type="evidence" value="ECO:0007669"/>
    <property type="project" value="TreeGrafter"/>
</dbReference>
<keyword evidence="3" id="KW-1185">Reference proteome</keyword>
<dbReference type="EMBL" id="JADOUF010000001">
    <property type="protein sequence ID" value="MBG6134254.1"/>
    <property type="molecule type" value="Genomic_DNA"/>
</dbReference>
<dbReference type="InterPro" id="IPR050469">
    <property type="entry name" value="Diguanylate_Cyclase"/>
</dbReference>
<dbReference type="PANTHER" id="PTHR45138">
    <property type="entry name" value="REGULATORY COMPONENTS OF SENSORY TRANSDUCTION SYSTEM"/>
    <property type="match status" value="1"/>
</dbReference>
<feature type="domain" description="GGDEF" evidence="1">
    <location>
        <begin position="371"/>
        <end position="495"/>
    </location>
</feature>
<sequence length="495" mass="53976">MAEVTTELLRSMIADGRHSDAVAKADELADGPPYVAAYATLQKIAALFNLGRLTEIPAALDAAYAAVRGHDPAFLAEFHALAAGRAFLEGSLDRCATHIVLGDRALRDGAADSMEAVDAYGDLGYMNSLMGFYEHAVALLHESLVIAERIGRFTPYFRRQDIELRQALYLDHCGQSDQATAIMTSIVDEADELIATHGPEALRPILRTAVWYARVRLAATDPDPVRRPPPPPPTMVEADAPENEAMVALGEVCRAITLGEPDRALDLLDRLDVQVELVGVGEPERLRSLALAAAGRYQEAYLAVQASFAATSVTFDRARKLFLDSVAVRLDHEELHRTAARYADEAHTDTLTGLPNRRHFQRYAATEPIRRHTMIGVIDLDRLHSLNAEHGHLVGDEVLQRVAAVMSRSVRRDDLLARVGGDEFVLVMPGAVLAEAERLSRRVRADIAAEDWSALVGTATVSVSVGWAELEPGDSLIEAFAEADRRMLASKASSR</sequence>
<dbReference type="InterPro" id="IPR000160">
    <property type="entry name" value="GGDEF_dom"/>
</dbReference>
<reference evidence="2" key="1">
    <citation type="submission" date="2020-11" db="EMBL/GenBank/DDBJ databases">
        <title>Sequencing the genomes of 1000 actinobacteria strains.</title>
        <authorList>
            <person name="Klenk H.-P."/>
        </authorList>
    </citation>
    <scope>NUCLEOTIDE SEQUENCE</scope>
    <source>
        <strain evidence="2">DSM 45356</strain>
    </source>
</reference>
<proteinExistence type="predicted"/>
<evidence type="ECO:0000259" key="1">
    <source>
        <dbReference type="PROSITE" id="PS50887"/>
    </source>
</evidence>
<dbReference type="RefSeq" id="WP_197001513.1">
    <property type="nucleotide sequence ID" value="NZ_BONS01000035.1"/>
</dbReference>
<dbReference type="InterPro" id="IPR029787">
    <property type="entry name" value="Nucleotide_cyclase"/>
</dbReference>
<dbReference type="Pfam" id="PF00990">
    <property type="entry name" value="GGDEF"/>
    <property type="match status" value="1"/>
</dbReference>
<dbReference type="Gene3D" id="3.30.70.270">
    <property type="match status" value="1"/>
</dbReference>
<dbReference type="InterPro" id="IPR043128">
    <property type="entry name" value="Rev_trsase/Diguanyl_cyclase"/>
</dbReference>
<dbReference type="PANTHER" id="PTHR45138:SF9">
    <property type="entry name" value="DIGUANYLATE CYCLASE DGCM-RELATED"/>
    <property type="match status" value="1"/>
</dbReference>
<dbReference type="NCBIfam" id="TIGR00254">
    <property type="entry name" value="GGDEF"/>
    <property type="match status" value="1"/>
</dbReference>
<dbReference type="CDD" id="cd01949">
    <property type="entry name" value="GGDEF"/>
    <property type="match status" value="1"/>
</dbReference>
<organism evidence="2 3">
    <name type="scientific">Longispora fulva</name>
    <dbReference type="NCBI Taxonomy" id="619741"/>
    <lineage>
        <taxon>Bacteria</taxon>
        <taxon>Bacillati</taxon>
        <taxon>Actinomycetota</taxon>
        <taxon>Actinomycetes</taxon>
        <taxon>Micromonosporales</taxon>
        <taxon>Micromonosporaceae</taxon>
        <taxon>Longispora</taxon>
    </lineage>
</organism>
<dbReference type="Proteomes" id="UP000622552">
    <property type="component" value="Unassembled WGS sequence"/>
</dbReference>
<dbReference type="SMART" id="SM00267">
    <property type="entry name" value="GGDEF"/>
    <property type="match status" value="1"/>
</dbReference>
<gene>
    <name evidence="2" type="ORF">IW245_000448</name>
</gene>
<dbReference type="SUPFAM" id="SSF55073">
    <property type="entry name" value="Nucleotide cyclase"/>
    <property type="match status" value="1"/>
</dbReference>
<comment type="caution">
    <text evidence="2">The sequence shown here is derived from an EMBL/GenBank/DDBJ whole genome shotgun (WGS) entry which is preliminary data.</text>
</comment>
<evidence type="ECO:0000313" key="2">
    <source>
        <dbReference type="EMBL" id="MBG6134254.1"/>
    </source>
</evidence>